<dbReference type="Proteomes" id="UP000599074">
    <property type="component" value="Unassembled WGS sequence"/>
</dbReference>
<keyword evidence="1" id="KW-1133">Transmembrane helix</keyword>
<gene>
    <name evidence="2" type="ORF">Pme01_48660</name>
</gene>
<proteinExistence type="predicted"/>
<evidence type="ECO:0000313" key="2">
    <source>
        <dbReference type="EMBL" id="GII25269.1"/>
    </source>
</evidence>
<keyword evidence="1" id="KW-0812">Transmembrane</keyword>
<keyword evidence="1" id="KW-0472">Membrane</keyword>
<evidence type="ECO:0000313" key="3">
    <source>
        <dbReference type="Proteomes" id="UP000599074"/>
    </source>
</evidence>
<name>A0A8J3TFD2_9ACTN</name>
<dbReference type="RefSeq" id="WP_168113312.1">
    <property type="nucleotide sequence ID" value="NZ_BOON01000049.1"/>
</dbReference>
<reference evidence="2" key="1">
    <citation type="submission" date="2021-01" db="EMBL/GenBank/DDBJ databases">
        <title>Whole genome shotgun sequence of Planosporangium mesophilum NBRC 109066.</title>
        <authorList>
            <person name="Komaki H."/>
            <person name="Tamura T."/>
        </authorList>
    </citation>
    <scope>NUCLEOTIDE SEQUENCE</scope>
    <source>
        <strain evidence="2">NBRC 109066</strain>
    </source>
</reference>
<protein>
    <submittedName>
        <fullName evidence="2">Uncharacterized protein</fullName>
    </submittedName>
</protein>
<keyword evidence="3" id="KW-1185">Reference proteome</keyword>
<comment type="caution">
    <text evidence="2">The sequence shown here is derived from an EMBL/GenBank/DDBJ whole genome shotgun (WGS) entry which is preliminary data.</text>
</comment>
<feature type="transmembrane region" description="Helical" evidence="1">
    <location>
        <begin position="21"/>
        <end position="39"/>
    </location>
</feature>
<evidence type="ECO:0000256" key="1">
    <source>
        <dbReference type="SAM" id="Phobius"/>
    </source>
</evidence>
<sequence length="142" mass="15933">MTLQSLTKDSAAGHRRQRVRTFVIQPLVVILALLMFWYAGTGAFVSTRDGLNMLDGTNPQVDALRQRSQFEQLRRDLAAQVPPGTRMYPELPWDLWRHRLIEFGIMAGARMVPDPGQAQVRVKVVEDPAAPNGVRLVVTRVG</sequence>
<accession>A0A8J3TFD2</accession>
<dbReference type="EMBL" id="BOON01000049">
    <property type="protein sequence ID" value="GII25269.1"/>
    <property type="molecule type" value="Genomic_DNA"/>
</dbReference>
<organism evidence="2 3">
    <name type="scientific">Planosporangium mesophilum</name>
    <dbReference type="NCBI Taxonomy" id="689768"/>
    <lineage>
        <taxon>Bacteria</taxon>
        <taxon>Bacillati</taxon>
        <taxon>Actinomycetota</taxon>
        <taxon>Actinomycetes</taxon>
        <taxon>Micromonosporales</taxon>
        <taxon>Micromonosporaceae</taxon>
        <taxon>Planosporangium</taxon>
    </lineage>
</organism>
<dbReference type="AlphaFoldDB" id="A0A8J3TFD2"/>